<dbReference type="PANTHER" id="PTHR11220">
    <property type="entry name" value="HEME-BINDING PROTEIN-RELATED"/>
    <property type="match status" value="1"/>
</dbReference>
<sequence length="206" mass="23857">MFRIMLIYTILQGALMAIEEPNYIVVQTNDTYEIRKYNSYLVAQTKVSGSFDEMGKKAFNILFKYISGENKKREKIKMTAPVIQENAKRKGQKISMTAPVIQEMDKTNTKSATYSFVMPEKFTMETLPLPLNESIKLVKIPQKILAVREYSGNWSEEKYEKNEQILLNALKSAGIEIIGNPTFARYNSPFSLWFLRRNEIMVEVKQ</sequence>
<dbReference type="InterPro" id="IPR006917">
    <property type="entry name" value="SOUL_heme-bd"/>
</dbReference>
<organism evidence="1">
    <name type="scientific">uncultured Sulfurovum sp</name>
    <dbReference type="NCBI Taxonomy" id="269237"/>
    <lineage>
        <taxon>Bacteria</taxon>
        <taxon>Pseudomonadati</taxon>
        <taxon>Campylobacterota</taxon>
        <taxon>Epsilonproteobacteria</taxon>
        <taxon>Campylobacterales</taxon>
        <taxon>Sulfurovaceae</taxon>
        <taxon>Sulfurovum</taxon>
        <taxon>environmental samples</taxon>
    </lineage>
</organism>
<dbReference type="AlphaFoldDB" id="A0A6S6U3K3"/>
<dbReference type="InterPro" id="IPR011256">
    <property type="entry name" value="Reg_factor_effector_dom_sf"/>
</dbReference>
<name>A0A6S6U3K3_9BACT</name>
<dbReference type="EMBL" id="CACVAS010000117">
    <property type="protein sequence ID" value="CAA6823483.1"/>
    <property type="molecule type" value="Genomic_DNA"/>
</dbReference>
<reference evidence="1" key="1">
    <citation type="submission" date="2020-01" db="EMBL/GenBank/DDBJ databases">
        <authorList>
            <person name="Meier V. D."/>
            <person name="Meier V D."/>
        </authorList>
    </citation>
    <scope>NUCLEOTIDE SEQUENCE</scope>
    <source>
        <strain evidence="1">HLG_WM_MAG_01</strain>
    </source>
</reference>
<dbReference type="SUPFAM" id="SSF55136">
    <property type="entry name" value="Probable bacterial effector-binding domain"/>
    <property type="match status" value="2"/>
</dbReference>
<gene>
    <name evidence="1" type="ORF">HELGO_WM932</name>
</gene>
<dbReference type="Pfam" id="PF04832">
    <property type="entry name" value="SOUL"/>
    <property type="match status" value="2"/>
</dbReference>
<proteinExistence type="predicted"/>
<protein>
    <submittedName>
        <fullName evidence="1">Heme-binding protein</fullName>
    </submittedName>
</protein>
<dbReference type="Gene3D" id="3.20.80.10">
    <property type="entry name" value="Regulatory factor, effector binding domain"/>
    <property type="match status" value="2"/>
</dbReference>
<dbReference type="PANTHER" id="PTHR11220:SF58">
    <property type="entry name" value="SOUL HEME-BINDING FAMILY PROTEIN"/>
    <property type="match status" value="1"/>
</dbReference>
<accession>A0A6S6U3K3</accession>
<evidence type="ECO:0000313" key="1">
    <source>
        <dbReference type="EMBL" id="CAA6823483.1"/>
    </source>
</evidence>